<comment type="subcellular location">
    <subcellularLocation>
        <location evidence="3">Cytoplasm</location>
    </subcellularLocation>
</comment>
<accession>A0ABQ6DW65</accession>
<keyword evidence="8" id="KW-0378">Hydrolase</keyword>
<comment type="similarity">
    <text evidence="4">Belongs to the N-acetylmuramoyl-L-alanine amidase 2 family.</text>
</comment>
<keyword evidence="15" id="KW-1185">Reference proteome</keyword>
<evidence type="ECO:0000256" key="5">
    <source>
        <dbReference type="ARBA" id="ARBA00011901"/>
    </source>
</evidence>
<evidence type="ECO:0000256" key="12">
    <source>
        <dbReference type="ARBA" id="ARBA00042615"/>
    </source>
</evidence>
<evidence type="ECO:0000256" key="7">
    <source>
        <dbReference type="ARBA" id="ARBA00022723"/>
    </source>
</evidence>
<name>A0ABQ6DW65_9GAMM</name>
<dbReference type="InterPro" id="IPR002502">
    <property type="entry name" value="Amidase_domain"/>
</dbReference>
<evidence type="ECO:0000256" key="6">
    <source>
        <dbReference type="ARBA" id="ARBA00022490"/>
    </source>
</evidence>
<comment type="cofactor">
    <cofactor evidence="2">
        <name>Zn(2+)</name>
        <dbReference type="ChEBI" id="CHEBI:29105"/>
    </cofactor>
</comment>
<dbReference type="PANTHER" id="PTHR30417:SF4">
    <property type="entry name" value="1,6-ANHYDRO-N-ACETYLMURAMYL-L-ALANINE AMIDASE AMPD"/>
    <property type="match status" value="1"/>
</dbReference>
<evidence type="ECO:0000313" key="15">
    <source>
        <dbReference type="Proteomes" id="UP001157353"/>
    </source>
</evidence>
<proteinExistence type="inferred from homology"/>
<dbReference type="Pfam" id="PF01510">
    <property type="entry name" value="Amidase_2"/>
    <property type="match status" value="1"/>
</dbReference>
<keyword evidence="9" id="KW-0862">Zinc</keyword>
<dbReference type="RefSeq" id="WP_284202493.1">
    <property type="nucleotide sequence ID" value="NZ_BSPQ01000001.1"/>
</dbReference>
<dbReference type="SUPFAM" id="SSF55846">
    <property type="entry name" value="N-acetylmuramoyl-L-alanine amidase-like"/>
    <property type="match status" value="1"/>
</dbReference>
<feature type="domain" description="N-acetylmuramoyl-L-alanine amidase" evidence="13">
    <location>
        <begin position="16"/>
        <end position="167"/>
    </location>
</feature>
<evidence type="ECO:0000259" key="13">
    <source>
        <dbReference type="SMART" id="SM00644"/>
    </source>
</evidence>
<evidence type="ECO:0000256" key="1">
    <source>
        <dbReference type="ARBA" id="ARBA00001561"/>
    </source>
</evidence>
<evidence type="ECO:0000256" key="9">
    <source>
        <dbReference type="ARBA" id="ARBA00022833"/>
    </source>
</evidence>
<dbReference type="Proteomes" id="UP001157353">
    <property type="component" value="Unassembled WGS sequence"/>
</dbReference>
<organism evidence="14 15">
    <name type="scientific">Psychromonas marina</name>
    <dbReference type="NCBI Taxonomy" id="88364"/>
    <lineage>
        <taxon>Bacteria</taxon>
        <taxon>Pseudomonadati</taxon>
        <taxon>Pseudomonadota</taxon>
        <taxon>Gammaproteobacteria</taxon>
        <taxon>Alteromonadales</taxon>
        <taxon>Psychromonadaceae</taxon>
        <taxon>Psychromonas</taxon>
    </lineage>
</organism>
<gene>
    <name evidence="14" type="primary">ampD</name>
    <name evidence="14" type="ORF">GCM10007916_04410</name>
</gene>
<dbReference type="EMBL" id="BSPQ01000001">
    <property type="protein sequence ID" value="GLS89374.1"/>
    <property type="molecule type" value="Genomic_DNA"/>
</dbReference>
<reference evidence="15" key="1">
    <citation type="journal article" date="2019" name="Int. J. Syst. Evol. Microbiol.">
        <title>The Global Catalogue of Microorganisms (GCM) 10K type strain sequencing project: providing services to taxonomists for standard genome sequencing and annotation.</title>
        <authorList>
            <consortium name="The Broad Institute Genomics Platform"/>
            <consortium name="The Broad Institute Genome Sequencing Center for Infectious Disease"/>
            <person name="Wu L."/>
            <person name="Ma J."/>
        </authorList>
    </citation>
    <scope>NUCLEOTIDE SEQUENCE [LARGE SCALE GENOMIC DNA]</scope>
    <source>
        <strain evidence="15">NBRC 103166</strain>
    </source>
</reference>
<keyword evidence="7" id="KW-0479">Metal-binding</keyword>
<sequence>MINSIGIYKDAEQKCSPYFNHRPEGVQISLLVIHCISLPEGVYGGKQVEQLFTGCLDCNEHETFADLNGLEVSAHCVIRRDGHVEQYVPFVKRAWHAGVSRFNNVEACNDYSIGIELEGTDKSEYTQAQYMALAKLTDYLIYHYPQLTKQRITGHSDIAPGRKNDPGECFDWQHYFSLLD</sequence>
<dbReference type="CDD" id="cd06583">
    <property type="entry name" value="PGRP"/>
    <property type="match status" value="1"/>
</dbReference>
<evidence type="ECO:0000256" key="3">
    <source>
        <dbReference type="ARBA" id="ARBA00004496"/>
    </source>
</evidence>
<evidence type="ECO:0000256" key="2">
    <source>
        <dbReference type="ARBA" id="ARBA00001947"/>
    </source>
</evidence>
<keyword evidence="6" id="KW-0963">Cytoplasm</keyword>
<comment type="caution">
    <text evidence="14">The sequence shown here is derived from an EMBL/GenBank/DDBJ whole genome shotgun (WGS) entry which is preliminary data.</text>
</comment>
<protein>
    <recommendedName>
        <fullName evidence="11">1,6-anhydro-N-acetylmuramyl-L-alanine amidase AmpD</fullName>
        <ecNumber evidence="5">3.5.1.28</ecNumber>
    </recommendedName>
    <alternativeName>
        <fullName evidence="12">N-acetylmuramoyl-L-alanine amidase</fullName>
    </alternativeName>
</protein>
<keyword evidence="10" id="KW-0961">Cell wall biogenesis/degradation</keyword>
<dbReference type="Gene3D" id="3.40.80.10">
    <property type="entry name" value="Peptidoglycan recognition protein-like"/>
    <property type="match status" value="1"/>
</dbReference>
<dbReference type="SMART" id="SM00644">
    <property type="entry name" value="Ami_2"/>
    <property type="match status" value="1"/>
</dbReference>
<evidence type="ECO:0000313" key="14">
    <source>
        <dbReference type="EMBL" id="GLS89374.1"/>
    </source>
</evidence>
<dbReference type="InterPro" id="IPR036505">
    <property type="entry name" value="Amidase/PGRP_sf"/>
</dbReference>
<dbReference type="InterPro" id="IPR051206">
    <property type="entry name" value="NAMLAA_amidase_2"/>
</dbReference>
<dbReference type="EC" id="3.5.1.28" evidence="5"/>
<evidence type="ECO:0000256" key="4">
    <source>
        <dbReference type="ARBA" id="ARBA00007553"/>
    </source>
</evidence>
<dbReference type="PANTHER" id="PTHR30417">
    <property type="entry name" value="N-ACETYLMURAMOYL-L-ALANINE AMIDASE AMID"/>
    <property type="match status" value="1"/>
</dbReference>
<dbReference type="NCBIfam" id="NF008758">
    <property type="entry name" value="PRK11789.1"/>
    <property type="match status" value="1"/>
</dbReference>
<evidence type="ECO:0000256" key="10">
    <source>
        <dbReference type="ARBA" id="ARBA00023316"/>
    </source>
</evidence>
<comment type="catalytic activity">
    <reaction evidence="1">
        <text>Hydrolyzes the link between N-acetylmuramoyl residues and L-amino acid residues in certain cell-wall glycopeptides.</text>
        <dbReference type="EC" id="3.5.1.28"/>
    </reaction>
</comment>
<evidence type="ECO:0000256" key="11">
    <source>
        <dbReference type="ARBA" id="ARBA00039257"/>
    </source>
</evidence>
<evidence type="ECO:0000256" key="8">
    <source>
        <dbReference type="ARBA" id="ARBA00022801"/>
    </source>
</evidence>